<name>A0ABP1JFX3_9EUKA</name>
<feature type="compositionally biased region" description="Basic residues" evidence="1">
    <location>
        <begin position="356"/>
        <end position="370"/>
    </location>
</feature>
<keyword evidence="2" id="KW-1133">Transmembrane helix</keyword>
<proteinExistence type="predicted"/>
<comment type="caution">
    <text evidence="3">The sequence shown here is derived from an EMBL/GenBank/DDBJ whole genome shotgun (WGS) entry which is preliminary data.</text>
</comment>
<organism evidence="3 4">
    <name type="scientific">Hexamita inflata</name>
    <dbReference type="NCBI Taxonomy" id="28002"/>
    <lineage>
        <taxon>Eukaryota</taxon>
        <taxon>Metamonada</taxon>
        <taxon>Diplomonadida</taxon>
        <taxon>Hexamitidae</taxon>
        <taxon>Hexamitinae</taxon>
        <taxon>Hexamita</taxon>
    </lineage>
</organism>
<keyword evidence="4" id="KW-1185">Reference proteome</keyword>
<keyword evidence="2" id="KW-0472">Membrane</keyword>
<reference evidence="3 4" key="1">
    <citation type="submission" date="2024-07" db="EMBL/GenBank/DDBJ databases">
        <authorList>
            <person name="Akdeniz Z."/>
        </authorList>
    </citation>
    <scope>NUCLEOTIDE SEQUENCE [LARGE SCALE GENOMIC DNA]</scope>
</reference>
<accession>A0ABP1JFX3</accession>
<feature type="region of interest" description="Disordered" evidence="1">
    <location>
        <begin position="233"/>
        <end position="268"/>
    </location>
</feature>
<feature type="compositionally biased region" description="Polar residues" evidence="1">
    <location>
        <begin position="242"/>
        <end position="268"/>
    </location>
</feature>
<evidence type="ECO:0000256" key="2">
    <source>
        <dbReference type="SAM" id="Phobius"/>
    </source>
</evidence>
<gene>
    <name evidence="3" type="ORF">HINF_LOCUS37057</name>
</gene>
<keyword evidence="2" id="KW-0812">Transmembrane</keyword>
<evidence type="ECO:0000313" key="3">
    <source>
        <dbReference type="EMBL" id="CAL6037782.1"/>
    </source>
</evidence>
<protein>
    <submittedName>
        <fullName evidence="3">Hypothetical_protein</fullName>
    </submittedName>
</protein>
<feature type="transmembrane region" description="Helical" evidence="2">
    <location>
        <begin position="131"/>
        <end position="154"/>
    </location>
</feature>
<evidence type="ECO:0000256" key="1">
    <source>
        <dbReference type="SAM" id="MobiDB-lite"/>
    </source>
</evidence>
<feature type="region of interest" description="Disordered" evidence="1">
    <location>
        <begin position="351"/>
        <end position="390"/>
    </location>
</feature>
<dbReference type="Proteomes" id="UP001642409">
    <property type="component" value="Unassembled WGS sequence"/>
</dbReference>
<sequence>MQLQFVLSCYQNLSVSVYRNQTVIAMNRPSLDAYQICRNAQTDIIFSFVLSQSQQFQFKVVNENSIFPQSIALTEDMLTLRPTNGFLSVQRQILNVRRLDFFASNILQFSQEPDSILALENLDDPKSIKKYGQIIGIVIGVLLLVTFAILVTAFRMKRDKALQNSQFTFDKFEPVETVEDALQMSYQFNSCNFFFKKKSDSFERVKTPEHIFSASQVPSIPKQCTINSQNNLKQNSNVQNNTKPSELVNSQQKPLKMQPTVSQQKDSQNISIQNPPIQVNSQQPLQQQSYQIQQQMIIPTFPEIQQSRQPIDYKYQLPQQQLGSTDYKYVLPSTQQYNNQNNNDQNALNEQGQQVTHKKVVRKVRRKVHIEKKTDEQSDSNTQAAVGAEL</sequence>
<evidence type="ECO:0000313" key="4">
    <source>
        <dbReference type="Proteomes" id="UP001642409"/>
    </source>
</evidence>
<dbReference type="EMBL" id="CAXDID020000137">
    <property type="protein sequence ID" value="CAL6037782.1"/>
    <property type="molecule type" value="Genomic_DNA"/>
</dbReference>